<feature type="compositionally biased region" description="Basic and acidic residues" evidence="10">
    <location>
        <begin position="253"/>
        <end position="263"/>
    </location>
</feature>
<keyword evidence="4" id="KW-0963">Cytoplasm</keyword>
<feature type="coiled-coil region" evidence="9">
    <location>
        <begin position="696"/>
        <end position="744"/>
    </location>
</feature>
<evidence type="ECO:0000256" key="4">
    <source>
        <dbReference type="ARBA" id="ARBA00022490"/>
    </source>
</evidence>
<feature type="region of interest" description="Disordered" evidence="10">
    <location>
        <begin position="1115"/>
        <end position="1153"/>
    </location>
</feature>
<evidence type="ECO:0000313" key="12">
    <source>
        <dbReference type="Proteomes" id="UP001176941"/>
    </source>
</evidence>
<feature type="compositionally biased region" description="Polar residues" evidence="10">
    <location>
        <begin position="327"/>
        <end position="340"/>
    </location>
</feature>
<evidence type="ECO:0000313" key="11">
    <source>
        <dbReference type="EMBL" id="CAI9173490.1"/>
    </source>
</evidence>
<feature type="compositionally biased region" description="Basic and acidic residues" evidence="10">
    <location>
        <begin position="210"/>
        <end position="231"/>
    </location>
</feature>
<dbReference type="PANTHER" id="PTHR34031:SF1">
    <property type="entry name" value="CENTROSOMAL PROTEIN OF 162 KDA"/>
    <property type="match status" value="1"/>
</dbReference>
<evidence type="ECO:0000256" key="7">
    <source>
        <dbReference type="ARBA" id="ARBA00023054"/>
    </source>
</evidence>
<sequence length="1400" mass="160747">MARYSKEELDEEFEQFMKELSDDSFENSNKTPGQSKEAKKKDTVPWWITEDEFESGGPFGTNVSYLKTKKTSQPVMETEEESAERIQLLKSSGTSVLSIDSLEASEIVSELNHSVLGLGLDTLEEQEEKEQFFAMLEKGLTSSVDYSRLNKELDSNDSIHFKALHSNQANMELTEDKHENESKHEELAENYSDDFEDEDIDAPLTPKGETNSKENSKSEKTNVPKQEEEKTGMLANVVLLDSLDSVAEVNLDEPDRTKTEPKALPDMTDNEMIGTGISYGQSNSDIEALHQAYCHIARSLGDADEQRTESNAAENTKSSTKDHPQENEGSSKNISTTESDLPTVEELMKPIRIDSFGVSDFDLQPVSYKKLAENKETEFVSPLPLKINPNVVSQEAQTVSQFLDKNEENVVLEKATNEGTENNYPRVNTVEEQIDKMYLDILKKKISVGASLLPQDDKTNKTLRSQLDSGEGTVTGKQLPYKKARSAPPLFKRKPQSGLYASVRSSGYGKPNSPFKTFSNLEKKTSKDIMKSKNLRSIPASNQSRKKEILPATKLIKPASLGKPAPQTESWLATPKSSEGPTEVDSCVQFQNDSSGYHGGNKETELLTFKRVQEAEEKWKSAQALIEQIKVTFSEKEKELENKMEELKRQQEKELFRLNQDNYILQAKLSSFEEASKKHRWLHLGETTDPVTEEKLKQIQKEIQEQEVLLQGYQQENEKLYNQVKDLQEQNKKNEERMFKENQSLFSELAALKEQMHRSRFLSQAVEDSEPTRNQNFTDLLAELRAAQKEKNSLLEDIKRLKQDKQALEVDLEKVKKERDQAKDQIAYATGEKLYEIKIIEETHKQEISRLQKRLQWYAENQELLDKDAVRLKEANEEIEKLKLEVEKLKAESGNPSIQQKMRLKEKAADTKKIQDLERQVKEMEGILKRRYPNSLPALILAASAAGDIADRNTVEFMEKRIKKLEADLEGRDEEAKKSLRTMEQQFQKMKIQYEQRLEEQEQLLACKLKEAAQNQQDNSSRAKALEKELDDVKEAHQITIRNLEAEIDVLKHQNAELELKKTEKDDKDFQSIEFQVEQAHSKAKLVRLNEELAAKGREIQDLSKTVERLQKERRKMLSNQHPRAREEMTAKRVKKDGLHPGKGNADSSGTLEGKLYQPHTFTDSHISEVLQENCRLKNEVARLTVEGNELKMKSEATVNQFENTMKRFKEETAAHITSLKASHQREVEKLLCQNAVENSSSKVAALNRKIATQEVLLKHFQNQVTELQSKQESLVISQVREEILQKEITKLLEELREAKENHTPEMKHFMVLEKKIRQMEVRHEQREQELQQIIQQTHQVVETEQNKEIEKWRRLAQLKNRELDKFRTELDSILDVLRELHRQGVVVPAALAEVNAPEY</sequence>
<feature type="coiled-coil region" evidence="9">
    <location>
        <begin position="612"/>
        <end position="661"/>
    </location>
</feature>
<evidence type="ECO:0000256" key="6">
    <source>
        <dbReference type="ARBA" id="ARBA00022794"/>
    </source>
</evidence>
<evidence type="ECO:0000256" key="10">
    <source>
        <dbReference type="SAM" id="MobiDB-lite"/>
    </source>
</evidence>
<feature type="compositionally biased region" description="Basic and acidic residues" evidence="10">
    <location>
        <begin position="174"/>
        <end position="187"/>
    </location>
</feature>
<keyword evidence="5" id="KW-0493">Microtubule</keyword>
<dbReference type="InterPro" id="IPR038774">
    <property type="entry name" value="CEP162-like"/>
</dbReference>
<evidence type="ECO:0000256" key="3">
    <source>
        <dbReference type="ARBA" id="ARBA00021406"/>
    </source>
</evidence>
<name>A0ABN8ZHV9_RANTA</name>
<dbReference type="EMBL" id="OX460345">
    <property type="protein sequence ID" value="CAI9173490.1"/>
    <property type="molecule type" value="Genomic_DNA"/>
</dbReference>
<feature type="coiled-coil region" evidence="9">
    <location>
        <begin position="777"/>
        <end position="832"/>
    </location>
</feature>
<comment type="similarity">
    <text evidence="2">Belongs to the CEP162 family.</text>
</comment>
<evidence type="ECO:0000256" key="1">
    <source>
        <dbReference type="ARBA" id="ARBA00004114"/>
    </source>
</evidence>
<comment type="subcellular location">
    <subcellularLocation>
        <location evidence="1">Cytoplasm</location>
        <location evidence="1">Cytoskeleton</location>
        <location evidence="1">Microtubule organizing center</location>
        <location evidence="1">Centrosome</location>
        <location evidence="1">Centriole</location>
    </subcellularLocation>
</comment>
<dbReference type="Proteomes" id="UP001176941">
    <property type="component" value="Chromosome 34"/>
</dbReference>
<feature type="region of interest" description="Disordered" evidence="10">
    <location>
        <begin position="251"/>
        <end position="270"/>
    </location>
</feature>
<feature type="region of interest" description="Disordered" evidence="10">
    <location>
        <begin position="301"/>
        <end position="342"/>
    </location>
</feature>
<feature type="coiled-coil region" evidence="9">
    <location>
        <begin position="1244"/>
        <end position="1384"/>
    </location>
</feature>
<accession>A0ABN8ZHV9</accession>
<feature type="coiled-coil region" evidence="9">
    <location>
        <begin position="865"/>
        <end position="927"/>
    </location>
</feature>
<feature type="compositionally biased region" description="Polar residues" evidence="10">
    <location>
        <begin position="567"/>
        <end position="580"/>
    </location>
</feature>
<evidence type="ECO:0000256" key="5">
    <source>
        <dbReference type="ARBA" id="ARBA00022701"/>
    </source>
</evidence>
<keyword evidence="6" id="KW-0970">Cilium biogenesis/degradation</keyword>
<reference evidence="11" key="1">
    <citation type="submission" date="2023-04" db="EMBL/GenBank/DDBJ databases">
        <authorList>
            <consortium name="ELIXIR-Norway"/>
        </authorList>
    </citation>
    <scope>NUCLEOTIDE SEQUENCE [LARGE SCALE GENOMIC DNA]</scope>
</reference>
<keyword evidence="12" id="KW-1185">Reference proteome</keyword>
<feature type="compositionally biased region" description="Basic and acidic residues" evidence="10">
    <location>
        <begin position="1124"/>
        <end position="1140"/>
    </location>
</feature>
<organism evidence="11 12">
    <name type="scientific">Rangifer tarandus platyrhynchus</name>
    <name type="common">Svalbard reindeer</name>
    <dbReference type="NCBI Taxonomy" id="3082113"/>
    <lineage>
        <taxon>Eukaryota</taxon>
        <taxon>Metazoa</taxon>
        <taxon>Chordata</taxon>
        <taxon>Craniata</taxon>
        <taxon>Vertebrata</taxon>
        <taxon>Euteleostomi</taxon>
        <taxon>Mammalia</taxon>
        <taxon>Eutheria</taxon>
        <taxon>Laurasiatheria</taxon>
        <taxon>Artiodactyla</taxon>
        <taxon>Ruminantia</taxon>
        <taxon>Pecora</taxon>
        <taxon>Cervidae</taxon>
        <taxon>Odocoileinae</taxon>
        <taxon>Rangifer</taxon>
    </lineage>
</organism>
<feature type="compositionally biased region" description="Acidic residues" evidence="10">
    <location>
        <begin position="191"/>
        <end position="201"/>
    </location>
</feature>
<proteinExistence type="inferred from homology"/>
<feature type="region of interest" description="Disordered" evidence="10">
    <location>
        <begin position="16"/>
        <end position="42"/>
    </location>
</feature>
<feature type="compositionally biased region" description="Polar residues" evidence="10">
    <location>
        <begin position="309"/>
        <end position="318"/>
    </location>
</feature>
<feature type="region of interest" description="Disordered" evidence="10">
    <location>
        <begin position="457"/>
        <end position="477"/>
    </location>
</feature>
<evidence type="ECO:0000256" key="9">
    <source>
        <dbReference type="SAM" id="Coils"/>
    </source>
</evidence>
<keyword evidence="8" id="KW-0206">Cytoskeleton</keyword>
<feature type="region of interest" description="Disordered" evidence="10">
    <location>
        <begin position="558"/>
        <end position="584"/>
    </location>
</feature>
<gene>
    <name evidence="11" type="ORF">MRATA1EN1_LOCUS22452</name>
</gene>
<protein>
    <recommendedName>
        <fullName evidence="3">Centrosomal protein of 162 kDa</fullName>
    </recommendedName>
</protein>
<evidence type="ECO:0000256" key="2">
    <source>
        <dbReference type="ARBA" id="ARBA00009485"/>
    </source>
</evidence>
<feature type="region of interest" description="Disordered" evidence="10">
    <location>
        <begin position="174"/>
        <end position="233"/>
    </location>
</feature>
<dbReference type="PANTHER" id="PTHR34031">
    <property type="entry name" value="CENTROSOMAL PROTEIN OF 162 KDA"/>
    <property type="match status" value="1"/>
</dbReference>
<evidence type="ECO:0000256" key="8">
    <source>
        <dbReference type="ARBA" id="ARBA00023212"/>
    </source>
</evidence>
<keyword evidence="7 9" id="KW-0175">Coiled coil</keyword>